<dbReference type="CDD" id="cd07438">
    <property type="entry name" value="PHP_HisPPase_AMP"/>
    <property type="match status" value="1"/>
</dbReference>
<dbReference type="Gene3D" id="3.20.20.140">
    <property type="entry name" value="Metal-dependent hydrolases"/>
    <property type="match status" value="1"/>
</dbReference>
<dbReference type="SUPFAM" id="SSF89550">
    <property type="entry name" value="PHP domain-like"/>
    <property type="match status" value="1"/>
</dbReference>
<dbReference type="InterPro" id="IPR052018">
    <property type="entry name" value="PHP_domain"/>
</dbReference>
<dbReference type="PANTHER" id="PTHR42924:SF3">
    <property type="entry name" value="POLYMERASE_HISTIDINOL PHOSPHATASE N-TERMINAL DOMAIN-CONTAINING PROTEIN"/>
    <property type="match status" value="1"/>
</dbReference>
<gene>
    <name evidence="2" type="ORF">BHLFYP23_00265</name>
</gene>
<dbReference type="SMART" id="SM00481">
    <property type="entry name" value="POLIIIAc"/>
    <property type="match status" value="1"/>
</dbReference>
<feature type="domain" description="Polymerase/histidinol phosphatase N-terminal" evidence="1">
    <location>
        <begin position="5"/>
        <end position="70"/>
    </location>
</feature>
<dbReference type="RefSeq" id="WP_009246699.1">
    <property type="nucleotide sequence ID" value="NZ_CACRSY010000012.1"/>
</dbReference>
<evidence type="ECO:0000313" key="2">
    <source>
        <dbReference type="EMBL" id="VYT12706.1"/>
    </source>
</evidence>
<evidence type="ECO:0000259" key="1">
    <source>
        <dbReference type="SMART" id="SM00481"/>
    </source>
</evidence>
<dbReference type="Gene3D" id="1.10.150.650">
    <property type="match status" value="1"/>
</dbReference>
<organism evidence="2">
    <name type="scientific">Blautia hansenii</name>
    <name type="common">Ruminococcus hansenii</name>
    <dbReference type="NCBI Taxonomy" id="1322"/>
    <lineage>
        <taxon>Bacteria</taxon>
        <taxon>Bacillati</taxon>
        <taxon>Bacillota</taxon>
        <taxon>Clostridia</taxon>
        <taxon>Lachnospirales</taxon>
        <taxon>Lachnospiraceae</taxon>
        <taxon>Blautia</taxon>
    </lineage>
</organism>
<proteinExistence type="predicted"/>
<dbReference type="InterPro" id="IPR016195">
    <property type="entry name" value="Pol/histidinol_Pase-like"/>
</dbReference>
<dbReference type="PANTHER" id="PTHR42924">
    <property type="entry name" value="EXONUCLEASE"/>
    <property type="match status" value="1"/>
</dbReference>
<dbReference type="AlphaFoldDB" id="A0A6N2UB70"/>
<accession>A0A6N2UB70</accession>
<dbReference type="GO" id="GO:0004534">
    <property type="term" value="F:5'-3' RNA exonuclease activity"/>
    <property type="evidence" value="ECO:0007669"/>
    <property type="project" value="TreeGrafter"/>
</dbReference>
<protein>
    <recommendedName>
        <fullName evidence="1">Polymerase/histidinol phosphatase N-terminal domain-containing protein</fullName>
    </recommendedName>
</protein>
<dbReference type="InterPro" id="IPR004013">
    <property type="entry name" value="PHP_dom"/>
</dbReference>
<dbReference type="GO" id="GO:0035312">
    <property type="term" value="F:5'-3' DNA exonuclease activity"/>
    <property type="evidence" value="ECO:0007669"/>
    <property type="project" value="TreeGrafter"/>
</dbReference>
<name>A0A6N2UB70_BLAHA</name>
<sequence length="278" mass="31430">MKKYIDLHVHSTVSDGTFTPSELVHYAIEKNLSAFALTDHDTTDGLEEAFKAACGSNLEIIPGIELSTTWNSTDVHIVGLDIDWKNTYFRKTLSEFQASRELRNEKMIARLQKEGIPITVKLMEEDFPNSVWTRAHFARFLFDHNYVGSMKEAFDRYLGNHAKCYVPREKVTPFQAIHLIHEGGGKAIFAHPILTRLSKDRLESLVNELSQNGLDGIETLYVSYTPADELFTKQLAKRYGLKQSGGSDFHGSNKPHIDLGCGKGNLKIPYEILEQLRA</sequence>
<dbReference type="Pfam" id="PF02811">
    <property type="entry name" value="PHP"/>
    <property type="match status" value="1"/>
</dbReference>
<dbReference type="InterPro" id="IPR003141">
    <property type="entry name" value="Pol/His_phosphatase_N"/>
</dbReference>
<reference evidence="2" key="1">
    <citation type="submission" date="2019-11" db="EMBL/GenBank/DDBJ databases">
        <authorList>
            <person name="Feng L."/>
        </authorList>
    </citation>
    <scope>NUCLEOTIDE SEQUENCE</scope>
    <source>
        <strain evidence="2">BhanseniiLFYP23</strain>
    </source>
</reference>
<dbReference type="EMBL" id="CACRSY010000012">
    <property type="protein sequence ID" value="VYT12706.1"/>
    <property type="molecule type" value="Genomic_DNA"/>
</dbReference>